<dbReference type="EMBL" id="JACETU010000004">
    <property type="protein sequence ID" value="KAF7430436.1"/>
    <property type="molecule type" value="Genomic_DNA"/>
</dbReference>
<feature type="region of interest" description="Disordered" evidence="1">
    <location>
        <begin position="1"/>
        <end position="25"/>
    </location>
</feature>
<dbReference type="SUPFAM" id="SSF81383">
    <property type="entry name" value="F-box domain"/>
    <property type="match status" value="1"/>
</dbReference>
<comment type="caution">
    <text evidence="2">The sequence shown here is derived from an EMBL/GenBank/DDBJ whole genome shotgun (WGS) entry which is preliminary data.</text>
</comment>
<dbReference type="GeneID" id="59375961"/>
<dbReference type="AlphaFoldDB" id="A0A8H7A0D8"/>
<evidence type="ECO:0000256" key="1">
    <source>
        <dbReference type="SAM" id="MobiDB-lite"/>
    </source>
</evidence>
<organism evidence="2 3">
    <name type="scientific">Pleurotus ostreatus</name>
    <name type="common">Oyster mushroom</name>
    <name type="synonym">White-rot fungus</name>
    <dbReference type="NCBI Taxonomy" id="5322"/>
    <lineage>
        <taxon>Eukaryota</taxon>
        <taxon>Fungi</taxon>
        <taxon>Dikarya</taxon>
        <taxon>Basidiomycota</taxon>
        <taxon>Agaricomycotina</taxon>
        <taxon>Agaricomycetes</taxon>
        <taxon>Agaricomycetidae</taxon>
        <taxon>Agaricales</taxon>
        <taxon>Pleurotineae</taxon>
        <taxon>Pleurotaceae</taxon>
        <taxon>Pleurotus</taxon>
    </lineage>
</organism>
<dbReference type="Proteomes" id="UP000623687">
    <property type="component" value="Unassembled WGS sequence"/>
</dbReference>
<evidence type="ECO:0000313" key="3">
    <source>
        <dbReference type="Proteomes" id="UP000623687"/>
    </source>
</evidence>
<keyword evidence="3" id="KW-1185">Reference proteome</keyword>
<protein>
    <recommendedName>
        <fullName evidence="4">F-box domain-containing protein</fullName>
    </recommendedName>
</protein>
<dbReference type="Gene3D" id="1.20.1280.50">
    <property type="match status" value="1"/>
</dbReference>
<accession>A0A8H7A0D8</accession>
<proteinExistence type="predicted"/>
<dbReference type="SUPFAM" id="SSF52047">
    <property type="entry name" value="RNI-like"/>
    <property type="match status" value="1"/>
</dbReference>
<name>A0A8H7A0D8_PLEOS</name>
<sequence>MASSQVSGIEVREGNPPTPLGPMNRLPPEILSHTFEILQGPVPVEQPWPVFTQVCRWWRSVALAHRPLWSRIDMTKPKLTRISLRRSKCAPLQLHCDDIEGSGNFHLPVWKNIVQRLARVNELHLHLQSETQMLYIFNILIEDSKIPAPHLDILEIELQRLMDLQEPIFLFMDRAVPCVRHLRLKNFDTFPWRTTSPFSRLLALDLELESLWADSDSLDISALLSMLEMAPSLESLRIESHFVPLLGDPGDKIVDLPNLHHVDLSWSSANIVVLLEHLRYPLAATVILAGEDSFAHGAWSIVEILFQQLTEDTMDPPYKLSIKIDSESSLYMQAWGQAGVPLWDLTLENLPPRQETLISSQILPFFSTASVLFLSISNGDVDDYLRLLRPLPELEELHVTTLMRRPTFCDPTIMPFLPQLKMLELQCDVPESYDTRTLRYIRCVVAAYIEHKRLHGSLGSLVIAPSENYRFSRAVFRELLEHTDLSWTLKTGKLIGTRARASS</sequence>
<evidence type="ECO:0000313" key="2">
    <source>
        <dbReference type="EMBL" id="KAF7430436.1"/>
    </source>
</evidence>
<reference evidence="2" key="1">
    <citation type="submission" date="2019-07" db="EMBL/GenBank/DDBJ databases">
        <authorList>
            <person name="Palmer J.M."/>
        </authorList>
    </citation>
    <scope>NUCLEOTIDE SEQUENCE</scope>
    <source>
        <strain evidence="2">PC9</strain>
    </source>
</reference>
<dbReference type="OrthoDB" id="2980988at2759"/>
<dbReference type="RefSeq" id="XP_036631714.1">
    <property type="nucleotide sequence ID" value="XM_036775695.1"/>
</dbReference>
<dbReference type="VEuPathDB" id="FungiDB:PC9H_006143"/>
<evidence type="ECO:0008006" key="4">
    <source>
        <dbReference type="Google" id="ProtNLM"/>
    </source>
</evidence>
<gene>
    <name evidence="2" type="ORF">PC9H_006143</name>
</gene>
<dbReference type="InterPro" id="IPR036047">
    <property type="entry name" value="F-box-like_dom_sf"/>
</dbReference>